<protein>
    <submittedName>
        <fullName evidence="1">Uncharacterized protein</fullName>
    </submittedName>
</protein>
<evidence type="ECO:0000313" key="2">
    <source>
        <dbReference type="Proteomes" id="UP000300142"/>
    </source>
</evidence>
<comment type="caution">
    <text evidence="1">The sequence shown here is derived from an EMBL/GenBank/DDBJ whole genome shotgun (WGS) entry which is preliminary data.</text>
</comment>
<evidence type="ECO:0000313" key="1">
    <source>
        <dbReference type="EMBL" id="GCL35134.1"/>
    </source>
</evidence>
<reference evidence="2" key="1">
    <citation type="submission" date="2019-02" db="EMBL/GenBank/DDBJ databases">
        <title>Draft genome sequence of Sphaerospermopsis reniformis NIES-1949.</title>
        <authorList>
            <person name="Yamaguchi H."/>
            <person name="Suzuki S."/>
            <person name="Kawachi M."/>
        </authorList>
    </citation>
    <scope>NUCLEOTIDE SEQUENCE [LARGE SCALE GENOMIC DNA]</scope>
    <source>
        <strain evidence="2">NIES-1949</strain>
    </source>
</reference>
<dbReference type="RefSeq" id="WP_096572950.1">
    <property type="nucleotide sequence ID" value="NZ_BJCE01000003.1"/>
</dbReference>
<dbReference type="Proteomes" id="UP000300142">
    <property type="component" value="Unassembled WGS sequence"/>
</dbReference>
<accession>A0A479ZZ64</accession>
<name>A0A479ZZ64_9CYAN</name>
<organism evidence="1 2">
    <name type="scientific">Sphaerospermopsis reniformis</name>
    <dbReference type="NCBI Taxonomy" id="531300"/>
    <lineage>
        <taxon>Bacteria</taxon>
        <taxon>Bacillati</taxon>
        <taxon>Cyanobacteriota</taxon>
        <taxon>Cyanophyceae</taxon>
        <taxon>Nostocales</taxon>
        <taxon>Aphanizomenonaceae</taxon>
        <taxon>Sphaerospermopsis</taxon>
    </lineage>
</organism>
<dbReference type="AlphaFoldDB" id="A0A479ZZ64"/>
<dbReference type="EMBL" id="BJCE01000003">
    <property type="protein sequence ID" value="GCL35134.1"/>
    <property type="molecule type" value="Genomic_DNA"/>
</dbReference>
<sequence length="78" mass="8680">MTQIQNFLAGANDTTVVKEPSNREPLKHLLIGSRRTVISTIHHLQVIGYADVGDWSEPIPTGNVGEFMSILIRQILIK</sequence>
<gene>
    <name evidence="1" type="ORF">SR1949_02260</name>
</gene>
<proteinExistence type="predicted"/>
<keyword evidence="2" id="KW-1185">Reference proteome</keyword>